<feature type="repeat" description="TPR" evidence="1">
    <location>
        <begin position="83"/>
        <end position="116"/>
    </location>
</feature>
<proteinExistence type="predicted"/>
<dbReference type="InterPro" id="IPR011990">
    <property type="entry name" value="TPR-like_helical_dom_sf"/>
</dbReference>
<evidence type="ECO:0000313" key="2">
    <source>
        <dbReference type="EMBL" id="EKX32254.1"/>
    </source>
</evidence>
<dbReference type="Pfam" id="PF00515">
    <property type="entry name" value="TPR_1"/>
    <property type="match status" value="1"/>
</dbReference>
<dbReference type="Pfam" id="PF13424">
    <property type="entry name" value="TPR_12"/>
    <property type="match status" value="1"/>
</dbReference>
<gene>
    <name evidence="2" type="ORF">GUITHDRAFT_148759</name>
</gene>
<dbReference type="SMART" id="SM00028">
    <property type="entry name" value="TPR"/>
    <property type="match status" value="4"/>
</dbReference>
<dbReference type="EMBL" id="JH993202">
    <property type="protein sequence ID" value="EKX32254.1"/>
    <property type="molecule type" value="Genomic_DNA"/>
</dbReference>
<dbReference type="STRING" id="905079.L1I8N9"/>
<dbReference type="OrthoDB" id="9991317at2759"/>
<dbReference type="eggNOG" id="KOG4626">
    <property type="taxonomic scope" value="Eukaryota"/>
</dbReference>
<protein>
    <submittedName>
        <fullName evidence="2 3">Uncharacterized protein</fullName>
    </submittedName>
</protein>
<dbReference type="InterPro" id="IPR037919">
    <property type="entry name" value="OGT"/>
</dbReference>
<dbReference type="SUPFAM" id="SSF48452">
    <property type="entry name" value="TPR-like"/>
    <property type="match status" value="1"/>
</dbReference>
<dbReference type="PANTHER" id="PTHR44366">
    <property type="entry name" value="UDP-N-ACETYLGLUCOSAMINE--PEPTIDE N-ACETYLGLUCOSAMINYLTRANSFERASE 110 KDA SUBUNIT"/>
    <property type="match status" value="1"/>
</dbReference>
<keyword evidence="1" id="KW-0802">TPR repeat</keyword>
<reference evidence="4" key="2">
    <citation type="submission" date="2012-11" db="EMBL/GenBank/DDBJ databases">
        <authorList>
            <person name="Kuo A."/>
            <person name="Curtis B.A."/>
            <person name="Tanifuji G."/>
            <person name="Burki F."/>
            <person name="Gruber A."/>
            <person name="Irimia M."/>
            <person name="Maruyama S."/>
            <person name="Arias M.C."/>
            <person name="Ball S.G."/>
            <person name="Gile G.H."/>
            <person name="Hirakawa Y."/>
            <person name="Hopkins J.F."/>
            <person name="Rensing S.A."/>
            <person name="Schmutz J."/>
            <person name="Symeonidi A."/>
            <person name="Elias M."/>
            <person name="Eveleigh R.J."/>
            <person name="Herman E.K."/>
            <person name="Klute M.J."/>
            <person name="Nakayama T."/>
            <person name="Obornik M."/>
            <person name="Reyes-Prieto A."/>
            <person name="Armbrust E.V."/>
            <person name="Aves S.J."/>
            <person name="Beiko R.G."/>
            <person name="Coutinho P."/>
            <person name="Dacks J.B."/>
            <person name="Durnford D.G."/>
            <person name="Fast N.M."/>
            <person name="Green B.R."/>
            <person name="Grisdale C."/>
            <person name="Hempe F."/>
            <person name="Henrissat B."/>
            <person name="Hoppner M.P."/>
            <person name="Ishida K.-I."/>
            <person name="Kim E."/>
            <person name="Koreny L."/>
            <person name="Kroth P.G."/>
            <person name="Liu Y."/>
            <person name="Malik S.-B."/>
            <person name="Maier U.G."/>
            <person name="McRose D."/>
            <person name="Mock T."/>
            <person name="Neilson J.A."/>
            <person name="Onodera N.T."/>
            <person name="Poole A.M."/>
            <person name="Pritham E.J."/>
            <person name="Richards T.A."/>
            <person name="Rocap G."/>
            <person name="Roy S.W."/>
            <person name="Sarai C."/>
            <person name="Schaack S."/>
            <person name="Shirato S."/>
            <person name="Slamovits C.H."/>
            <person name="Spencer D.F."/>
            <person name="Suzuki S."/>
            <person name="Worden A.Z."/>
            <person name="Zauner S."/>
            <person name="Barry K."/>
            <person name="Bell C."/>
            <person name="Bharti A.K."/>
            <person name="Crow J.A."/>
            <person name="Grimwood J."/>
            <person name="Kramer R."/>
            <person name="Lindquist E."/>
            <person name="Lucas S."/>
            <person name="Salamov A."/>
            <person name="McFadden G.I."/>
            <person name="Lane C.E."/>
            <person name="Keeling P.J."/>
            <person name="Gray M.W."/>
            <person name="Grigoriev I.V."/>
            <person name="Archibald J.M."/>
        </authorList>
    </citation>
    <scope>NUCLEOTIDE SEQUENCE</scope>
    <source>
        <strain evidence="4">CCMP2712</strain>
    </source>
</reference>
<dbReference type="GO" id="GO:0006493">
    <property type="term" value="P:protein O-linked glycosylation"/>
    <property type="evidence" value="ECO:0007669"/>
    <property type="project" value="InterPro"/>
</dbReference>
<evidence type="ECO:0000313" key="3">
    <source>
        <dbReference type="EnsemblProtists" id="EKX32254"/>
    </source>
</evidence>
<dbReference type="KEGG" id="gtt:GUITHDRAFT_148759"/>
<dbReference type="InterPro" id="IPR019734">
    <property type="entry name" value="TPR_rpt"/>
</dbReference>
<dbReference type="Pfam" id="PF13432">
    <property type="entry name" value="TPR_16"/>
    <property type="match status" value="1"/>
</dbReference>
<dbReference type="AlphaFoldDB" id="L1I8N9"/>
<dbReference type="EnsemblProtists" id="EKX32254">
    <property type="protein sequence ID" value="EKX32254"/>
    <property type="gene ID" value="GUITHDRAFT_148759"/>
</dbReference>
<dbReference type="PANTHER" id="PTHR44366:SF1">
    <property type="entry name" value="UDP-N-ACETYLGLUCOSAMINE--PEPTIDE N-ACETYLGLUCOSAMINYLTRANSFERASE 110 KDA SUBUNIT"/>
    <property type="match status" value="1"/>
</dbReference>
<dbReference type="RefSeq" id="XP_005819234.1">
    <property type="nucleotide sequence ID" value="XM_005819177.1"/>
</dbReference>
<reference evidence="2 4" key="1">
    <citation type="journal article" date="2012" name="Nature">
        <title>Algal genomes reveal evolutionary mosaicism and the fate of nucleomorphs.</title>
        <authorList>
            <consortium name="DOE Joint Genome Institute"/>
            <person name="Curtis B.A."/>
            <person name="Tanifuji G."/>
            <person name="Burki F."/>
            <person name="Gruber A."/>
            <person name="Irimia M."/>
            <person name="Maruyama S."/>
            <person name="Arias M.C."/>
            <person name="Ball S.G."/>
            <person name="Gile G.H."/>
            <person name="Hirakawa Y."/>
            <person name="Hopkins J.F."/>
            <person name="Kuo A."/>
            <person name="Rensing S.A."/>
            <person name="Schmutz J."/>
            <person name="Symeonidi A."/>
            <person name="Elias M."/>
            <person name="Eveleigh R.J."/>
            <person name="Herman E.K."/>
            <person name="Klute M.J."/>
            <person name="Nakayama T."/>
            <person name="Obornik M."/>
            <person name="Reyes-Prieto A."/>
            <person name="Armbrust E.V."/>
            <person name="Aves S.J."/>
            <person name="Beiko R.G."/>
            <person name="Coutinho P."/>
            <person name="Dacks J.B."/>
            <person name="Durnford D.G."/>
            <person name="Fast N.M."/>
            <person name="Green B.R."/>
            <person name="Grisdale C.J."/>
            <person name="Hempel F."/>
            <person name="Henrissat B."/>
            <person name="Hoppner M.P."/>
            <person name="Ishida K."/>
            <person name="Kim E."/>
            <person name="Koreny L."/>
            <person name="Kroth P.G."/>
            <person name="Liu Y."/>
            <person name="Malik S.B."/>
            <person name="Maier U.G."/>
            <person name="McRose D."/>
            <person name="Mock T."/>
            <person name="Neilson J.A."/>
            <person name="Onodera N.T."/>
            <person name="Poole A.M."/>
            <person name="Pritham E.J."/>
            <person name="Richards T.A."/>
            <person name="Rocap G."/>
            <person name="Roy S.W."/>
            <person name="Sarai C."/>
            <person name="Schaack S."/>
            <person name="Shirato S."/>
            <person name="Slamovits C.H."/>
            <person name="Spencer D.F."/>
            <person name="Suzuki S."/>
            <person name="Worden A.Z."/>
            <person name="Zauner S."/>
            <person name="Barry K."/>
            <person name="Bell C."/>
            <person name="Bharti A.K."/>
            <person name="Crow J.A."/>
            <person name="Grimwood J."/>
            <person name="Kramer R."/>
            <person name="Lindquist E."/>
            <person name="Lucas S."/>
            <person name="Salamov A."/>
            <person name="McFadden G.I."/>
            <person name="Lane C.E."/>
            <person name="Keeling P.J."/>
            <person name="Gray M.W."/>
            <person name="Grigoriev I.V."/>
            <person name="Archibald J.M."/>
        </authorList>
    </citation>
    <scope>NUCLEOTIDE SEQUENCE</scope>
    <source>
        <strain evidence="2 4">CCMP2712</strain>
    </source>
</reference>
<dbReference type="GO" id="GO:0097363">
    <property type="term" value="F:protein O-acetylglucosaminyltransferase activity"/>
    <property type="evidence" value="ECO:0007669"/>
    <property type="project" value="TreeGrafter"/>
</dbReference>
<accession>L1I8N9</accession>
<keyword evidence="4" id="KW-1185">Reference proteome</keyword>
<dbReference type="PROSITE" id="PS50293">
    <property type="entry name" value="TPR_REGION"/>
    <property type="match status" value="1"/>
</dbReference>
<dbReference type="OMA" id="SNNDTAW"/>
<sequence length="175" mass="19801">MLRLERHSFAWTNLGNVLRELEDLEEATKCHRRALSLTPHRPRANYNLAVTLQTAEQHEEAQRYYELAIEHHRKEPQQGFDVSRAHSNLGVTHQAQGRLDEAARSFEEALALSPSMRSASLNLCNVKLPLSGYEEAIRCFDALLARDGDFDKAVSSAAGVHHLAQNLEKASELYR</sequence>
<reference evidence="3" key="3">
    <citation type="submission" date="2016-03" db="UniProtKB">
        <authorList>
            <consortium name="EnsemblProtists"/>
        </authorList>
    </citation>
    <scope>IDENTIFICATION</scope>
</reference>
<evidence type="ECO:0000313" key="4">
    <source>
        <dbReference type="Proteomes" id="UP000011087"/>
    </source>
</evidence>
<dbReference type="PROSITE" id="PS50005">
    <property type="entry name" value="TPR"/>
    <property type="match status" value="2"/>
</dbReference>
<dbReference type="Proteomes" id="UP000011087">
    <property type="component" value="Unassembled WGS sequence"/>
</dbReference>
<dbReference type="PaxDb" id="55529-EKX32254"/>
<evidence type="ECO:0000256" key="1">
    <source>
        <dbReference type="PROSITE-ProRule" id="PRU00339"/>
    </source>
</evidence>
<dbReference type="GeneID" id="17288979"/>
<organism evidence="2">
    <name type="scientific">Guillardia theta (strain CCMP2712)</name>
    <name type="common">Cryptophyte</name>
    <dbReference type="NCBI Taxonomy" id="905079"/>
    <lineage>
        <taxon>Eukaryota</taxon>
        <taxon>Cryptophyceae</taxon>
        <taxon>Pyrenomonadales</taxon>
        <taxon>Geminigeraceae</taxon>
        <taxon>Guillardia</taxon>
    </lineage>
</organism>
<name>L1I8N9_GUITC</name>
<feature type="repeat" description="TPR" evidence="1">
    <location>
        <begin position="8"/>
        <end position="41"/>
    </location>
</feature>
<dbReference type="HOGENOM" id="CLU_1535388_0_0_1"/>
<dbReference type="Gene3D" id="1.25.40.10">
    <property type="entry name" value="Tetratricopeptide repeat domain"/>
    <property type="match status" value="2"/>
</dbReference>